<keyword evidence="2" id="KW-0560">Oxidoreductase</keyword>
<name>A0A941CNX8_9CLOT</name>
<evidence type="ECO:0000256" key="2">
    <source>
        <dbReference type="ARBA" id="ARBA00023002"/>
    </source>
</evidence>
<protein>
    <submittedName>
        <fullName evidence="5">SDR family oxidoreductase</fullName>
    </submittedName>
</protein>
<evidence type="ECO:0000259" key="4">
    <source>
        <dbReference type="SMART" id="SM00822"/>
    </source>
</evidence>
<gene>
    <name evidence="5" type="ORF">KCG48_07550</name>
</gene>
<comment type="caution">
    <text evidence="5">The sequence shown here is derived from an EMBL/GenBank/DDBJ whole genome shotgun (WGS) entry which is preliminary data.</text>
</comment>
<dbReference type="SMART" id="SM00822">
    <property type="entry name" value="PKS_KR"/>
    <property type="match status" value="1"/>
</dbReference>
<sequence length="255" mass="27888">MEGYALITGATSGIGLELARNFCRDKIPVILAARSEERLQELKKHLEESYNAHVVTVAVDLAKEEGPEMLYQAVKDLPVVFLVNNAGIGTFGRLANTAMADEVQLVKLNILALLKLTKLFVPAMVEHRSGYILNVASMAAFMPGPVMANYYASKAYVLSLSEALHEELKSQGIRVTALCPGPVRTNFQERAGIQKKPSAQRFMLEAKAVADEGYAGLWKGKAVVIPGTFSKVMPALLGFLPRSLRRKAAWLSQKE</sequence>
<dbReference type="SUPFAM" id="SSF51735">
    <property type="entry name" value="NAD(P)-binding Rossmann-fold domains"/>
    <property type="match status" value="1"/>
</dbReference>
<evidence type="ECO:0000313" key="6">
    <source>
        <dbReference type="Proteomes" id="UP000675379"/>
    </source>
</evidence>
<dbReference type="AlphaFoldDB" id="A0A941CNX8"/>
<keyword evidence="6" id="KW-1185">Reference proteome</keyword>
<dbReference type="Proteomes" id="UP000675379">
    <property type="component" value="Unassembled WGS sequence"/>
</dbReference>
<dbReference type="Gene3D" id="3.40.50.720">
    <property type="entry name" value="NAD(P)-binding Rossmann-like Domain"/>
    <property type="match status" value="1"/>
</dbReference>
<feature type="domain" description="Ketoreductase" evidence="4">
    <location>
        <begin position="3"/>
        <end position="186"/>
    </location>
</feature>
<proteinExistence type="inferred from homology"/>
<dbReference type="InterPro" id="IPR057326">
    <property type="entry name" value="KR_dom"/>
</dbReference>
<dbReference type="Pfam" id="PF00106">
    <property type="entry name" value="adh_short"/>
    <property type="match status" value="1"/>
</dbReference>
<dbReference type="PANTHER" id="PTHR44196:SF2">
    <property type="entry name" value="SHORT-CHAIN DEHYDROGENASE-RELATED"/>
    <property type="match status" value="1"/>
</dbReference>
<accession>A0A941CNX8</accession>
<comment type="similarity">
    <text evidence="1 3">Belongs to the short-chain dehydrogenases/reductases (SDR) family.</text>
</comment>
<dbReference type="InterPro" id="IPR002347">
    <property type="entry name" value="SDR_fam"/>
</dbReference>
<evidence type="ECO:0000256" key="3">
    <source>
        <dbReference type="RuleBase" id="RU000363"/>
    </source>
</evidence>
<organism evidence="5 6">
    <name type="scientific">Proteiniclasticum sediminis</name>
    <dbReference type="NCBI Taxonomy" id="2804028"/>
    <lineage>
        <taxon>Bacteria</taxon>
        <taxon>Bacillati</taxon>
        <taxon>Bacillota</taxon>
        <taxon>Clostridia</taxon>
        <taxon>Eubacteriales</taxon>
        <taxon>Clostridiaceae</taxon>
        <taxon>Proteiniclasticum</taxon>
    </lineage>
</organism>
<dbReference type="InterPro" id="IPR036291">
    <property type="entry name" value="NAD(P)-bd_dom_sf"/>
</dbReference>
<dbReference type="GO" id="GO:0016020">
    <property type="term" value="C:membrane"/>
    <property type="evidence" value="ECO:0007669"/>
    <property type="project" value="TreeGrafter"/>
</dbReference>
<dbReference type="EMBL" id="JAGSCS010000008">
    <property type="protein sequence ID" value="MBR0576196.1"/>
    <property type="molecule type" value="Genomic_DNA"/>
</dbReference>
<dbReference type="GO" id="GO:0016491">
    <property type="term" value="F:oxidoreductase activity"/>
    <property type="evidence" value="ECO:0007669"/>
    <property type="project" value="UniProtKB-KW"/>
</dbReference>
<dbReference type="PRINTS" id="PR00080">
    <property type="entry name" value="SDRFAMILY"/>
</dbReference>
<dbReference type="PRINTS" id="PR00081">
    <property type="entry name" value="GDHRDH"/>
</dbReference>
<evidence type="ECO:0000313" key="5">
    <source>
        <dbReference type="EMBL" id="MBR0576196.1"/>
    </source>
</evidence>
<evidence type="ECO:0000256" key="1">
    <source>
        <dbReference type="ARBA" id="ARBA00006484"/>
    </source>
</evidence>
<dbReference type="RefSeq" id="WP_211801021.1">
    <property type="nucleotide sequence ID" value="NZ_JAGSCS010000008.1"/>
</dbReference>
<reference evidence="5" key="1">
    <citation type="submission" date="2021-04" db="EMBL/GenBank/DDBJ databases">
        <title>Proteiniclasticum sedimins sp. nov., an obligate anaerobic bacterium isolated from anaerobic sludge.</title>
        <authorList>
            <person name="Liu J."/>
        </authorList>
    </citation>
    <scope>NUCLEOTIDE SEQUENCE</scope>
    <source>
        <strain evidence="5">BAD-10</strain>
    </source>
</reference>
<dbReference type="PIRSF" id="PIRSF000126">
    <property type="entry name" value="11-beta-HSD1"/>
    <property type="match status" value="1"/>
</dbReference>
<dbReference type="PANTHER" id="PTHR44196">
    <property type="entry name" value="DEHYDROGENASE/REDUCTASE SDR FAMILY MEMBER 7B"/>
    <property type="match status" value="1"/>
</dbReference>